<protein>
    <submittedName>
        <fullName evidence="1">Uncharacterized protein</fullName>
    </submittedName>
</protein>
<evidence type="ECO:0000313" key="1">
    <source>
        <dbReference type="EMBL" id="CZF86660.1"/>
    </source>
</evidence>
<dbReference type="EMBL" id="FIZY01000075">
    <property type="protein sequence ID" value="CZF86660.1"/>
    <property type="molecule type" value="Genomic_DNA"/>
</dbReference>
<organism evidence="1 2">
    <name type="scientific">Grimontia marina</name>
    <dbReference type="NCBI Taxonomy" id="646534"/>
    <lineage>
        <taxon>Bacteria</taxon>
        <taxon>Pseudomonadati</taxon>
        <taxon>Pseudomonadota</taxon>
        <taxon>Gammaproteobacteria</taxon>
        <taxon>Vibrionales</taxon>
        <taxon>Vibrionaceae</taxon>
        <taxon>Grimontia</taxon>
    </lineage>
</organism>
<dbReference type="AlphaFoldDB" id="A0A128FJB3"/>
<sequence length="225" mass="24808">MNRNIILISLIVCSAVAASLVWFETESGSEKTYVSSEVNTISDAVTELMEVSPDENNTLHSPQNSEQAPTVRAYKAVVKSKLSTQQAVLADFTNALSFELDMEGGVPNKGVVFDVKFESEDPNTQIPSYLGFTFGYRDGAFKDVSMLGLEPMHPLNLMTALLQQFSYYEGIQSLQLPEGTHTYLYEINGDAVTRKKAADISSSASYQTLSDNDSWQLTLDNFAFP</sequence>
<evidence type="ECO:0000313" key="2">
    <source>
        <dbReference type="Proteomes" id="UP000073601"/>
    </source>
</evidence>
<keyword evidence="2" id="KW-1185">Reference proteome</keyword>
<proteinExistence type="predicted"/>
<gene>
    <name evidence="1" type="ORF">GMA8713_04698</name>
</gene>
<name>A0A128FJB3_9GAMM</name>
<dbReference type="Proteomes" id="UP000073601">
    <property type="component" value="Unassembled WGS sequence"/>
</dbReference>
<dbReference type="RefSeq" id="WP_232314548.1">
    <property type="nucleotide sequence ID" value="NZ_CAWRCI010000075.1"/>
</dbReference>
<accession>A0A128FJB3</accession>
<reference evidence="2" key="1">
    <citation type="submission" date="2016-02" db="EMBL/GenBank/DDBJ databases">
        <authorList>
            <person name="Rodrigo-Torres Lidia"/>
            <person name="Arahal R.David."/>
        </authorList>
    </citation>
    <scope>NUCLEOTIDE SEQUENCE [LARGE SCALE GENOMIC DNA]</scope>
    <source>
        <strain evidence="2">CECT 8713</strain>
    </source>
</reference>